<evidence type="ECO:0000256" key="1">
    <source>
        <dbReference type="ARBA" id="ARBA00005921"/>
    </source>
</evidence>
<evidence type="ECO:0000313" key="4">
    <source>
        <dbReference type="EMBL" id="EPS67326.1"/>
    </source>
</evidence>
<dbReference type="OrthoDB" id="1917992at2759"/>
<dbReference type="EMBL" id="AUSU01003173">
    <property type="protein sequence ID" value="EPS67326.1"/>
    <property type="molecule type" value="Genomic_DNA"/>
</dbReference>
<feature type="coiled-coil region" evidence="3">
    <location>
        <begin position="12"/>
        <end position="46"/>
    </location>
</feature>
<dbReference type="InterPro" id="IPR008587">
    <property type="entry name" value="FPP_plant"/>
</dbReference>
<feature type="non-terminal residue" evidence="4">
    <location>
        <position position="416"/>
    </location>
</feature>
<feature type="coiled-coil region" evidence="3">
    <location>
        <begin position="115"/>
        <end position="184"/>
    </location>
</feature>
<dbReference type="AlphaFoldDB" id="S8CR29"/>
<dbReference type="Proteomes" id="UP000015453">
    <property type="component" value="Unassembled WGS sequence"/>
</dbReference>
<organism evidence="4 5">
    <name type="scientific">Genlisea aurea</name>
    <dbReference type="NCBI Taxonomy" id="192259"/>
    <lineage>
        <taxon>Eukaryota</taxon>
        <taxon>Viridiplantae</taxon>
        <taxon>Streptophyta</taxon>
        <taxon>Embryophyta</taxon>
        <taxon>Tracheophyta</taxon>
        <taxon>Spermatophyta</taxon>
        <taxon>Magnoliopsida</taxon>
        <taxon>eudicotyledons</taxon>
        <taxon>Gunneridae</taxon>
        <taxon>Pentapetalae</taxon>
        <taxon>asterids</taxon>
        <taxon>lamiids</taxon>
        <taxon>Lamiales</taxon>
        <taxon>Lentibulariaceae</taxon>
        <taxon>Genlisea</taxon>
    </lineage>
</organism>
<evidence type="ECO:0000256" key="3">
    <source>
        <dbReference type="SAM" id="Coils"/>
    </source>
</evidence>
<evidence type="ECO:0000256" key="2">
    <source>
        <dbReference type="ARBA" id="ARBA00023054"/>
    </source>
</evidence>
<dbReference type="SUPFAM" id="SSF75704">
    <property type="entry name" value="Mitotic arrest deficient-like 1, Mad1"/>
    <property type="match status" value="1"/>
</dbReference>
<accession>S8CR29</accession>
<evidence type="ECO:0000313" key="5">
    <source>
        <dbReference type="Proteomes" id="UP000015453"/>
    </source>
</evidence>
<comment type="caution">
    <text evidence="4">The sequence shown here is derived from an EMBL/GenBank/DDBJ whole genome shotgun (WGS) entry which is preliminary data.</text>
</comment>
<gene>
    <name evidence="4" type="ORF">M569_07450</name>
</gene>
<protein>
    <submittedName>
        <fullName evidence="4">Uncharacterized protein</fullName>
    </submittedName>
</protein>
<comment type="similarity">
    <text evidence="1">Belongs to the FPP family.</text>
</comment>
<keyword evidence="2 3" id="KW-0175">Coiled coil</keyword>
<dbReference type="PANTHER" id="PTHR31580:SF22">
    <property type="entry name" value="FILAMENT-LIKE PLANT PROTEIN 7"/>
    <property type="match status" value="1"/>
</dbReference>
<name>S8CR29_9LAMI</name>
<dbReference type="PANTHER" id="PTHR31580">
    <property type="entry name" value="FILAMENT-LIKE PLANT PROTEIN 4"/>
    <property type="match status" value="1"/>
</dbReference>
<sequence>RSEKEISLQRDLDRVLQQKAASEERIQHLDAALKECMQQLRSVRKEQEMRVHGAVVRTSEEFEKIRVAWEEKLAATSSKLSKLDSEKTQLVKTLSGKEKLIDDLTRQRDLIHGDFDALKLRLESFEKQNDSLKYEVLVLEKELDIRSKDSAFNFQIADIAQKQCQETTKKVAKLEMECQRLRIILGKKFSKQIPATSLTASSDDKANRSESWASALLSELEHFKNEKQSGMLSHRNTDLIDDFSEMEKLASSYADRPIGSFPDFSNNENTPSDGSSNESGWLRNLLKMLVHYSHVAKRSPYEVLEDLKVALEKDDPVNSFVHGERSWCKMKGDRKFNPDVYASILKILELLEGINIESCKDSGYVVRMFQWKSEELSLILHQLVETCNALLTGTVGLEHFTQQVASYLEWIMNHCF</sequence>
<dbReference type="Pfam" id="PF05911">
    <property type="entry name" value="FPP"/>
    <property type="match status" value="2"/>
</dbReference>
<proteinExistence type="inferred from homology"/>
<feature type="non-terminal residue" evidence="4">
    <location>
        <position position="1"/>
    </location>
</feature>
<keyword evidence="5" id="KW-1185">Reference proteome</keyword>
<reference evidence="4 5" key="1">
    <citation type="journal article" date="2013" name="BMC Genomics">
        <title>The miniature genome of a carnivorous plant Genlisea aurea contains a low number of genes and short non-coding sequences.</title>
        <authorList>
            <person name="Leushkin E.V."/>
            <person name="Sutormin R.A."/>
            <person name="Nabieva E.R."/>
            <person name="Penin A.A."/>
            <person name="Kondrashov A.S."/>
            <person name="Logacheva M.D."/>
        </authorList>
    </citation>
    <scope>NUCLEOTIDE SEQUENCE [LARGE SCALE GENOMIC DNA]</scope>
</reference>